<dbReference type="NCBIfam" id="TIGR04183">
    <property type="entry name" value="Por_Secre_tail"/>
    <property type="match status" value="1"/>
</dbReference>
<gene>
    <name evidence="3" type="ORF">HY768_01660</name>
</gene>
<dbReference type="EMBL" id="JACQXR010000018">
    <property type="protein sequence ID" value="MBI4725929.1"/>
    <property type="molecule type" value="Genomic_DNA"/>
</dbReference>
<name>A0A933MIS3_UNCT6</name>
<evidence type="ECO:0000259" key="2">
    <source>
        <dbReference type="Pfam" id="PF13860"/>
    </source>
</evidence>
<reference evidence="3" key="1">
    <citation type="submission" date="2020-07" db="EMBL/GenBank/DDBJ databases">
        <title>Huge and variable diversity of episymbiotic CPR bacteria and DPANN archaea in groundwater ecosystems.</title>
        <authorList>
            <person name="He C.Y."/>
            <person name="Keren R."/>
            <person name="Whittaker M."/>
            <person name="Farag I.F."/>
            <person name="Doudna J."/>
            <person name="Cate J.H.D."/>
            <person name="Banfield J.F."/>
        </authorList>
    </citation>
    <scope>NUCLEOTIDE SEQUENCE</scope>
    <source>
        <strain evidence="3">NC_groundwater_1520_Pr4_B-0.1um_53_5</strain>
    </source>
</reference>
<dbReference type="AlphaFoldDB" id="A0A933MIS3"/>
<dbReference type="Gene3D" id="2.60.40.4070">
    <property type="match status" value="1"/>
</dbReference>
<feature type="signal peptide" evidence="1">
    <location>
        <begin position="1"/>
        <end position="20"/>
    </location>
</feature>
<keyword evidence="1" id="KW-0732">Signal</keyword>
<evidence type="ECO:0000256" key="1">
    <source>
        <dbReference type="SAM" id="SignalP"/>
    </source>
</evidence>
<organism evidence="3 4">
    <name type="scientific">candidate division TA06 bacterium</name>
    <dbReference type="NCBI Taxonomy" id="2250710"/>
    <lineage>
        <taxon>Bacteria</taxon>
        <taxon>Bacteria division TA06</taxon>
    </lineage>
</organism>
<accession>A0A933MIS3</accession>
<protein>
    <submittedName>
        <fullName evidence="3">T9SS type A sorting domain-containing protein</fullName>
    </submittedName>
</protein>
<dbReference type="InterPro" id="IPR026444">
    <property type="entry name" value="Secre_tail"/>
</dbReference>
<feature type="domain" description="FlgD/Vpr Ig-like" evidence="2">
    <location>
        <begin position="736"/>
        <end position="793"/>
    </location>
</feature>
<proteinExistence type="predicted"/>
<dbReference type="Proteomes" id="UP000736328">
    <property type="component" value="Unassembled WGS sequence"/>
</dbReference>
<dbReference type="Pfam" id="PF13860">
    <property type="entry name" value="FlgD_ig"/>
    <property type="match status" value="1"/>
</dbReference>
<dbReference type="InterPro" id="IPR025965">
    <property type="entry name" value="FlgD/Vpr_Ig-like"/>
</dbReference>
<evidence type="ECO:0000313" key="4">
    <source>
        <dbReference type="Proteomes" id="UP000736328"/>
    </source>
</evidence>
<evidence type="ECO:0000313" key="3">
    <source>
        <dbReference type="EMBL" id="MBI4725929.1"/>
    </source>
</evidence>
<feature type="chain" id="PRO_5037910067" evidence="1">
    <location>
        <begin position="21"/>
        <end position="804"/>
    </location>
</feature>
<sequence length="804" mass="88162">MKKNIFMVLALIGLASSVWAAIPSITLTTIWPDTAFSGPYTVRTVIKCSDGLGWVGMGFYFNPDAGSDPLTWPYGGAGNPNDSWIEEYTQSGDTFYFDIPAIPADSMETPVKVGYCILAYNASFAESSVDPSSGYHSFLNKIYTPAYSNVSALKDTFFNGPFVVKTRLNTAYGDSVKDDFIYSDIAGGFNYPRDSVGADGYYYYSIPRFTGNAMTPVKVLWFLTAYDTLGNWAQWPVRRDTMNWFNLIDPMPSNPRTLANTDQTGPFPVWATFKGEGPIINDSLWIYNGGAGNWDPYARDSLKGDVYYYTIPQQQQAVINPINVQWYLKASDSLTGNYTYLPFSASIGVPYEFRIFDWTGPVITNLTQIGNTSSTGPFDVTASCRDTSGIAQVRVYFRAKPSADTSWNYLPMYPTGNPDEYQASLPVQSPGMLVQYYVSARDGALNADGTALWNVSYAPAGGPATPNNFYTGSPQYKLLLVNDGLVATNFGDYYTACLDSNGVTFGYWDNRKANGLTQLRNFNTLIWFTGDDSAGTLIQSERDSLTAFLNRGGNLLLSSKNLGQSLGGKPNSDTVDFYHNYLKVSFDSFNIPVSITAFIGNPGLPISHGIMDTLSIATLGTAGNWKSIDRVLPLAGADSLFTAKTIGGCGVVICSTGVYKSVYSSIPLEAVSKTSAGKLSRTAFIGRCLNWFGIQTFYKVEGEEVSEAGPVHDAALLYQAYPNPFGQITNIKYQIAKSGQVSLKVYNVLGQMVRTLVDEDKKMGSYEVVWNGRDETGNKVSNGIYLYRLVANDQSQTKKVVVLR</sequence>
<comment type="caution">
    <text evidence="3">The sequence shown here is derived from an EMBL/GenBank/DDBJ whole genome shotgun (WGS) entry which is preliminary data.</text>
</comment>